<dbReference type="Proteomes" id="UP000799755">
    <property type="component" value="Unassembled WGS sequence"/>
</dbReference>
<organism evidence="1 2">
    <name type="scientific">Lindgomyces ingoldianus</name>
    <dbReference type="NCBI Taxonomy" id="673940"/>
    <lineage>
        <taxon>Eukaryota</taxon>
        <taxon>Fungi</taxon>
        <taxon>Dikarya</taxon>
        <taxon>Ascomycota</taxon>
        <taxon>Pezizomycotina</taxon>
        <taxon>Dothideomycetes</taxon>
        <taxon>Pleosporomycetidae</taxon>
        <taxon>Pleosporales</taxon>
        <taxon>Lindgomycetaceae</taxon>
        <taxon>Lindgomyces</taxon>
    </lineage>
</organism>
<keyword evidence="2" id="KW-1185">Reference proteome</keyword>
<reference evidence="1" key="1">
    <citation type="journal article" date="2020" name="Stud. Mycol.">
        <title>101 Dothideomycetes genomes: a test case for predicting lifestyles and emergence of pathogens.</title>
        <authorList>
            <person name="Haridas S."/>
            <person name="Albert R."/>
            <person name="Binder M."/>
            <person name="Bloem J."/>
            <person name="Labutti K."/>
            <person name="Salamov A."/>
            <person name="Andreopoulos B."/>
            <person name="Baker S."/>
            <person name="Barry K."/>
            <person name="Bills G."/>
            <person name="Bluhm B."/>
            <person name="Cannon C."/>
            <person name="Castanera R."/>
            <person name="Culley D."/>
            <person name="Daum C."/>
            <person name="Ezra D."/>
            <person name="Gonzalez J."/>
            <person name="Henrissat B."/>
            <person name="Kuo A."/>
            <person name="Liang C."/>
            <person name="Lipzen A."/>
            <person name="Lutzoni F."/>
            <person name="Magnuson J."/>
            <person name="Mondo S."/>
            <person name="Nolan M."/>
            <person name="Ohm R."/>
            <person name="Pangilinan J."/>
            <person name="Park H.-J."/>
            <person name="Ramirez L."/>
            <person name="Alfaro M."/>
            <person name="Sun H."/>
            <person name="Tritt A."/>
            <person name="Yoshinaga Y."/>
            <person name="Zwiers L.-H."/>
            <person name="Turgeon B."/>
            <person name="Goodwin S."/>
            <person name="Spatafora J."/>
            <person name="Crous P."/>
            <person name="Grigoriev I."/>
        </authorList>
    </citation>
    <scope>NUCLEOTIDE SEQUENCE</scope>
    <source>
        <strain evidence="1">ATCC 200398</strain>
    </source>
</reference>
<sequence length="167" mass="18439">MEIPRPIVLPVPLQYLAAAKLCGRNAKLASTLSAASVFPPSSLCILPATSSWFAAAIAIDSMASPDLLGSDSSLLQSNNTLSLPPSPLSYWSGYKPVINLIATFFLERKDNLLVHSYLSPKACSQCYPGSMLGDLRTEDFPHIRRRKITQNMFRMFLKYRSSTLKLQ</sequence>
<evidence type="ECO:0000313" key="1">
    <source>
        <dbReference type="EMBL" id="KAF2469886.1"/>
    </source>
</evidence>
<comment type="caution">
    <text evidence="1">The sequence shown here is derived from an EMBL/GenBank/DDBJ whole genome shotgun (WGS) entry which is preliminary data.</text>
</comment>
<gene>
    <name evidence="1" type="ORF">BDR25DRAFT_356154</name>
</gene>
<name>A0ACB6QSL0_9PLEO</name>
<accession>A0ACB6QSL0</accession>
<proteinExistence type="predicted"/>
<protein>
    <submittedName>
        <fullName evidence="1">Uncharacterized protein</fullName>
    </submittedName>
</protein>
<dbReference type="EMBL" id="MU003510">
    <property type="protein sequence ID" value="KAF2469886.1"/>
    <property type="molecule type" value="Genomic_DNA"/>
</dbReference>
<evidence type="ECO:0000313" key="2">
    <source>
        <dbReference type="Proteomes" id="UP000799755"/>
    </source>
</evidence>